<dbReference type="GO" id="GO:0000462">
    <property type="term" value="P:maturation of SSU-rRNA from tricistronic rRNA transcript (SSU-rRNA, 5.8S rRNA, LSU-rRNA)"/>
    <property type="evidence" value="ECO:0007669"/>
    <property type="project" value="TreeGrafter"/>
</dbReference>
<dbReference type="Pfam" id="PF04003">
    <property type="entry name" value="Utp12"/>
    <property type="match status" value="1"/>
</dbReference>
<dbReference type="InterPro" id="IPR011044">
    <property type="entry name" value="Quino_amine_DH_bsu"/>
</dbReference>
<evidence type="ECO:0000256" key="2">
    <source>
        <dbReference type="ARBA" id="ARBA00022574"/>
    </source>
</evidence>
<keyword evidence="8" id="KW-1185">Reference proteome</keyword>
<dbReference type="CDD" id="cd00200">
    <property type="entry name" value="WD40"/>
    <property type="match status" value="1"/>
</dbReference>
<dbReference type="Proteomes" id="UP000677054">
    <property type="component" value="Unassembled WGS sequence"/>
</dbReference>
<dbReference type="GO" id="GO:0034388">
    <property type="term" value="C:Pwp2p-containing subcomplex of 90S preribosome"/>
    <property type="evidence" value="ECO:0007669"/>
    <property type="project" value="TreeGrafter"/>
</dbReference>
<dbReference type="Gene3D" id="2.130.10.10">
    <property type="entry name" value="YVTN repeat-like/Quinoprotein amine dehydrogenase"/>
    <property type="match status" value="3"/>
</dbReference>
<dbReference type="OrthoDB" id="3142434at2759"/>
<dbReference type="FunFam" id="2.130.10.10:FF:000216">
    <property type="entry name" value="Periodic tryptophan protein 2 homolog"/>
    <property type="match status" value="1"/>
</dbReference>
<dbReference type="PANTHER" id="PTHR19858">
    <property type="entry name" value="WD40 REPEAT PROTEIN"/>
    <property type="match status" value="1"/>
</dbReference>
<sequence length="814" mass="90915">MGRRTSFISFSPDGKYILFARNNASLVYRAPDAHIKQYTPFALERIFQKSYDDVQCFSWTSDSCVFAVGALDGNTHVIPLKRCSNMLVQCLGTHGDSVVGCHFEKNSLDLITVGRNGSVFLWQCDLELSDLKLSHDSEEPLEKRRKAEESEDEMGSDEEKAEKALEEPDKPKRKVYKRTLVYHASDLVKDAGGKKIYDSTLTATAYHAENHILVLGFSTGAFFLLEMPEANLIHSLSMPHEVSTININKSGDWIALASKIRGQLVVWEWQSESYILKQEGHINNMTCVSYSPDGQFIASGGEDSRLKLWHTSSGFCFVTFTDHAAPVTGVSFTSNGKAVLSASLDGTVRAFDLARYRNFRTFTSPTPVQFSCIAVDPSSELVAAGTQDTFDTYVWSMKTGRLLEVLAGHEGPVAGVAFNPMPTETLMASCSWDKTVKLWDVVTSATARETITLTSDGLCVTFRPDGKELAVATLDGNIYFFEPLHATQVGSIEGRYDLGSGRKDTDMISAKKSMQGKAFTTLCYSADGECILAAGQSKYICLYHIKEGVLLRKFMVTQNLSFDSMNEFVNRRKMTEFGNLSLVEDRGEGEKVAIALPGVKKGDMATRTFRPEVRVTSIRYAPTGRCFIATTTEGILIFSLDARLNFQPYQLDETVTPTAVHKALHNEEFGMALILAFRLNEFRLIQEVIESTPVKDVEVIASGLPLDFVMKMLSFSATQLERSSHVEFYLIWIQSLLYCHGMVLKSGSSDLIPVLRSLQRNLSIKREEIGKICDHNKFLMKYLHALHILKKEKNQDKPNEVMEDHDNIMEIEAI</sequence>
<dbReference type="GO" id="GO:0032040">
    <property type="term" value="C:small-subunit processome"/>
    <property type="evidence" value="ECO:0007669"/>
    <property type="project" value="TreeGrafter"/>
</dbReference>
<feature type="compositionally biased region" description="Basic and acidic residues" evidence="5">
    <location>
        <begin position="137"/>
        <end position="148"/>
    </location>
</feature>
<dbReference type="EMBL" id="LR900961">
    <property type="protein sequence ID" value="CAD7247403.1"/>
    <property type="molecule type" value="Genomic_DNA"/>
</dbReference>
<name>A0A7R9A4J7_9CRUS</name>
<dbReference type="AlphaFoldDB" id="A0A7R9A4J7"/>
<evidence type="ECO:0000259" key="6">
    <source>
        <dbReference type="Pfam" id="PF04003"/>
    </source>
</evidence>
<feature type="region of interest" description="Disordered" evidence="5">
    <location>
        <begin position="137"/>
        <end position="169"/>
    </location>
</feature>
<dbReference type="SUPFAM" id="SSF50978">
    <property type="entry name" value="WD40 repeat-like"/>
    <property type="match status" value="1"/>
</dbReference>
<dbReference type="InterPro" id="IPR001680">
    <property type="entry name" value="WD40_rpt"/>
</dbReference>
<dbReference type="Pfam" id="PF07676">
    <property type="entry name" value="PD40"/>
    <property type="match status" value="1"/>
</dbReference>
<evidence type="ECO:0000256" key="3">
    <source>
        <dbReference type="ARBA" id="ARBA00022737"/>
    </source>
</evidence>
<evidence type="ECO:0000256" key="1">
    <source>
        <dbReference type="ARBA" id="ARBA00010226"/>
    </source>
</evidence>
<dbReference type="Pfam" id="PF00400">
    <property type="entry name" value="WD40"/>
    <property type="match status" value="3"/>
</dbReference>
<keyword evidence="3" id="KW-0677">Repeat</keyword>
<reference evidence="7" key="1">
    <citation type="submission" date="2020-11" db="EMBL/GenBank/DDBJ databases">
        <authorList>
            <person name="Tran Van P."/>
        </authorList>
    </citation>
    <scope>NUCLEOTIDE SEQUENCE</scope>
</reference>
<dbReference type="PROSITE" id="PS50294">
    <property type="entry name" value="WD_REPEATS_REGION"/>
    <property type="match status" value="3"/>
</dbReference>
<proteinExistence type="inferred from homology"/>
<protein>
    <recommendedName>
        <fullName evidence="6">Small-subunit processome Utp12 domain-containing protein</fullName>
    </recommendedName>
</protein>
<feature type="repeat" description="WD" evidence="4">
    <location>
        <begin position="406"/>
        <end position="449"/>
    </location>
</feature>
<dbReference type="InterPro" id="IPR015943">
    <property type="entry name" value="WD40/YVTN_repeat-like_dom_sf"/>
</dbReference>
<gene>
    <name evidence="7" type="ORF">DSTB1V02_LOCUS7234</name>
</gene>
<evidence type="ECO:0000313" key="7">
    <source>
        <dbReference type="EMBL" id="CAD7247403.1"/>
    </source>
</evidence>
<dbReference type="InterPro" id="IPR036322">
    <property type="entry name" value="WD40_repeat_dom_sf"/>
</dbReference>
<dbReference type="InterPro" id="IPR011659">
    <property type="entry name" value="WD40"/>
</dbReference>
<dbReference type="InterPro" id="IPR027145">
    <property type="entry name" value="PWP2"/>
</dbReference>
<feature type="repeat" description="WD" evidence="4">
    <location>
        <begin position="278"/>
        <end position="319"/>
    </location>
</feature>
<dbReference type="PROSITE" id="PS00678">
    <property type="entry name" value="WD_REPEATS_1"/>
    <property type="match status" value="1"/>
</dbReference>
<dbReference type="PROSITE" id="PS50082">
    <property type="entry name" value="WD_REPEATS_2"/>
    <property type="match status" value="3"/>
</dbReference>
<feature type="repeat" description="WD" evidence="4">
    <location>
        <begin position="320"/>
        <end position="361"/>
    </location>
</feature>
<feature type="domain" description="Small-subunit processome Utp12" evidence="6">
    <location>
        <begin position="680"/>
        <end position="784"/>
    </location>
</feature>
<organism evidence="7">
    <name type="scientific">Darwinula stevensoni</name>
    <dbReference type="NCBI Taxonomy" id="69355"/>
    <lineage>
        <taxon>Eukaryota</taxon>
        <taxon>Metazoa</taxon>
        <taxon>Ecdysozoa</taxon>
        <taxon>Arthropoda</taxon>
        <taxon>Crustacea</taxon>
        <taxon>Oligostraca</taxon>
        <taxon>Ostracoda</taxon>
        <taxon>Podocopa</taxon>
        <taxon>Podocopida</taxon>
        <taxon>Darwinulocopina</taxon>
        <taxon>Darwinuloidea</taxon>
        <taxon>Darwinulidae</taxon>
        <taxon>Darwinula</taxon>
    </lineage>
</organism>
<comment type="similarity">
    <text evidence="1">Belongs to the WD repeat PWP2 family.</text>
</comment>
<dbReference type="PANTHER" id="PTHR19858:SF0">
    <property type="entry name" value="PERIODIC TRYPTOPHAN PROTEIN 2 HOMOLOG"/>
    <property type="match status" value="1"/>
</dbReference>
<dbReference type="InterPro" id="IPR007148">
    <property type="entry name" value="SSU_processome_Utp12"/>
</dbReference>
<keyword evidence="2 4" id="KW-0853">WD repeat</keyword>
<feature type="compositionally biased region" description="Basic and acidic residues" evidence="5">
    <location>
        <begin position="157"/>
        <end position="169"/>
    </location>
</feature>
<evidence type="ECO:0000256" key="4">
    <source>
        <dbReference type="PROSITE-ProRule" id="PRU00221"/>
    </source>
</evidence>
<dbReference type="EMBL" id="CAJPEV010001444">
    <property type="protein sequence ID" value="CAG0892683.1"/>
    <property type="molecule type" value="Genomic_DNA"/>
</dbReference>
<dbReference type="SMART" id="SM00320">
    <property type="entry name" value="WD40"/>
    <property type="match status" value="10"/>
</dbReference>
<dbReference type="InterPro" id="IPR019775">
    <property type="entry name" value="WD40_repeat_CS"/>
</dbReference>
<dbReference type="GO" id="GO:0000028">
    <property type="term" value="P:ribosomal small subunit assembly"/>
    <property type="evidence" value="ECO:0007669"/>
    <property type="project" value="TreeGrafter"/>
</dbReference>
<accession>A0A7R9A4J7</accession>
<evidence type="ECO:0000256" key="5">
    <source>
        <dbReference type="SAM" id="MobiDB-lite"/>
    </source>
</evidence>
<dbReference type="SUPFAM" id="SSF50969">
    <property type="entry name" value="YVTN repeat-like/Quinoprotein amine dehydrogenase"/>
    <property type="match status" value="1"/>
</dbReference>
<evidence type="ECO:0000313" key="8">
    <source>
        <dbReference type="Proteomes" id="UP000677054"/>
    </source>
</evidence>